<name>I8Z5C0_9BACE</name>
<evidence type="ECO:0000313" key="2">
    <source>
        <dbReference type="Proteomes" id="UP000005150"/>
    </source>
</evidence>
<accession>I8Z5C0</accession>
<dbReference type="PATRIC" id="fig|997887.3.peg.466"/>
<proteinExistence type="predicted"/>
<dbReference type="AlphaFoldDB" id="I8Z5C0"/>
<dbReference type="Proteomes" id="UP000005150">
    <property type="component" value="Unassembled WGS sequence"/>
</dbReference>
<keyword evidence="2" id="KW-1185">Reference proteome</keyword>
<protein>
    <submittedName>
        <fullName evidence="1">Uncharacterized protein</fullName>
    </submittedName>
</protein>
<dbReference type="HOGENOM" id="CLU_945450_0_0_10"/>
<comment type="caution">
    <text evidence="1">The sequence shown here is derived from an EMBL/GenBank/DDBJ whole genome shotgun (WGS) entry which is preliminary data.</text>
</comment>
<dbReference type="OrthoDB" id="1098973at2"/>
<organism evidence="1 2">
    <name type="scientific">Bacteroides salyersiae CL02T12C01</name>
    <dbReference type="NCBI Taxonomy" id="997887"/>
    <lineage>
        <taxon>Bacteria</taxon>
        <taxon>Pseudomonadati</taxon>
        <taxon>Bacteroidota</taxon>
        <taxon>Bacteroidia</taxon>
        <taxon>Bacteroidales</taxon>
        <taxon>Bacteroidaceae</taxon>
        <taxon>Bacteroides</taxon>
    </lineage>
</organism>
<dbReference type="Gene3D" id="2.60.120.260">
    <property type="entry name" value="Galactose-binding domain-like"/>
    <property type="match status" value="1"/>
</dbReference>
<dbReference type="EMBL" id="AGXV01000008">
    <property type="protein sequence ID" value="EIY70112.1"/>
    <property type="molecule type" value="Genomic_DNA"/>
</dbReference>
<gene>
    <name evidence="1" type="ORF">HMPREF1071_00446</name>
</gene>
<evidence type="ECO:0000313" key="1">
    <source>
        <dbReference type="EMBL" id="EIY70112.1"/>
    </source>
</evidence>
<sequence length="294" mass="32975">MEVNMNRLFGLLFALFFVFYCKADNLSVPMAGNGNGKYLNSSVQILGDGTYDAASVSVISTGNNTAIKINSVNLGDEIYTYNSFSVEYTNPQELSERSFFDIFLEDAAEPITSVPVEKTMTGEYKTMTAKLSQSVLGKHNIYIRWRGHNSSLRTFIVNELTPMAEVPLVRSFSTKTFKFSKAMIGDIEGVHQLKMLWKNQNAVVKAVYLDKINEEPTSINLSKNDEVNISLLDKGFRIVSKFSIGNIELYSISGEKILELRSNNCVEEVFVVPGVYVLKIVNTEKKVIIRKLLI</sequence>
<reference evidence="1 2" key="1">
    <citation type="submission" date="2012-02" db="EMBL/GenBank/DDBJ databases">
        <title>The Genome Sequence of Bacteroides salyersiae CL02T12C01.</title>
        <authorList>
            <consortium name="The Broad Institute Genome Sequencing Platform"/>
            <person name="Earl A."/>
            <person name="Ward D."/>
            <person name="Feldgarden M."/>
            <person name="Gevers D."/>
            <person name="Zitomersky N.L."/>
            <person name="Coyne M.J."/>
            <person name="Comstock L.E."/>
            <person name="Young S.K."/>
            <person name="Zeng Q."/>
            <person name="Gargeya S."/>
            <person name="Fitzgerald M."/>
            <person name="Haas B."/>
            <person name="Abouelleil A."/>
            <person name="Alvarado L."/>
            <person name="Arachchi H.M."/>
            <person name="Berlin A."/>
            <person name="Chapman S.B."/>
            <person name="Gearin G."/>
            <person name="Goldberg J."/>
            <person name="Griggs A."/>
            <person name="Gujja S."/>
            <person name="Hansen M."/>
            <person name="Heiman D."/>
            <person name="Howarth C."/>
            <person name="Larimer J."/>
            <person name="Lui A."/>
            <person name="MacDonald P.J.P."/>
            <person name="McCowen C."/>
            <person name="Montmayeur A."/>
            <person name="Murphy C."/>
            <person name="Neiman D."/>
            <person name="Pearson M."/>
            <person name="Priest M."/>
            <person name="Roberts A."/>
            <person name="Saif S."/>
            <person name="Shea T."/>
            <person name="Sisk P."/>
            <person name="Stolte C."/>
            <person name="Sykes S."/>
            <person name="Wortman J."/>
            <person name="Nusbaum C."/>
            <person name="Birren B."/>
        </authorList>
    </citation>
    <scope>NUCLEOTIDE SEQUENCE [LARGE SCALE GENOMIC DNA]</scope>
    <source>
        <strain evidence="1 2">CL02T12C01</strain>
    </source>
</reference>